<proteinExistence type="predicted"/>
<feature type="non-terminal residue" evidence="2">
    <location>
        <position position="1"/>
    </location>
</feature>
<dbReference type="EMBL" id="CADCTX010000578">
    <property type="protein sequence ID" value="CAA9329807.1"/>
    <property type="molecule type" value="Genomic_DNA"/>
</dbReference>
<protein>
    <submittedName>
        <fullName evidence="2">Uncharacterized protein</fullName>
    </submittedName>
</protein>
<dbReference type="AlphaFoldDB" id="A0A6J4LE94"/>
<feature type="non-terminal residue" evidence="2">
    <location>
        <position position="27"/>
    </location>
</feature>
<evidence type="ECO:0000256" key="1">
    <source>
        <dbReference type="SAM" id="MobiDB-lite"/>
    </source>
</evidence>
<feature type="compositionally biased region" description="Basic residues" evidence="1">
    <location>
        <begin position="9"/>
        <end position="27"/>
    </location>
</feature>
<gene>
    <name evidence="2" type="ORF">AVDCRST_MAG40-1855</name>
</gene>
<organism evidence="2">
    <name type="scientific">uncultured Gemmatimonadaceae bacterium</name>
    <dbReference type="NCBI Taxonomy" id="246130"/>
    <lineage>
        <taxon>Bacteria</taxon>
        <taxon>Pseudomonadati</taxon>
        <taxon>Gemmatimonadota</taxon>
        <taxon>Gemmatimonadia</taxon>
        <taxon>Gemmatimonadales</taxon>
        <taxon>Gemmatimonadaceae</taxon>
        <taxon>environmental samples</taxon>
    </lineage>
</organism>
<sequence length="27" mass="3027">APAQDVRRVLSRARRRPARRRVGAAQG</sequence>
<reference evidence="2" key="1">
    <citation type="submission" date="2020-02" db="EMBL/GenBank/DDBJ databases">
        <authorList>
            <person name="Meier V. D."/>
        </authorList>
    </citation>
    <scope>NUCLEOTIDE SEQUENCE</scope>
    <source>
        <strain evidence="2">AVDCRST_MAG40</strain>
    </source>
</reference>
<evidence type="ECO:0000313" key="2">
    <source>
        <dbReference type="EMBL" id="CAA9329807.1"/>
    </source>
</evidence>
<accession>A0A6J4LE94</accession>
<name>A0A6J4LE94_9BACT</name>
<feature type="region of interest" description="Disordered" evidence="1">
    <location>
        <begin position="1"/>
        <end position="27"/>
    </location>
</feature>